<dbReference type="SMART" id="SM01230">
    <property type="entry name" value="Gln-synt_C"/>
    <property type="match status" value="1"/>
</dbReference>
<dbReference type="InterPro" id="IPR008146">
    <property type="entry name" value="Gln_synth_cat_dom"/>
</dbReference>
<dbReference type="EMBL" id="JASCIS010000039">
    <property type="protein sequence ID" value="MDI3422579.1"/>
    <property type="molecule type" value="Genomic_DNA"/>
</dbReference>
<dbReference type="PROSITE" id="PS51987">
    <property type="entry name" value="GS_CATALYTIC"/>
    <property type="match status" value="1"/>
</dbReference>
<dbReference type="Gene3D" id="3.10.20.70">
    <property type="entry name" value="Glutamine synthetase, N-terminal domain"/>
    <property type="match status" value="1"/>
</dbReference>
<dbReference type="EC" id="6.3.1.-" evidence="6"/>
<sequence length="507" mass="54009">MHARSWSSPAAEGSVGRPSFVTDHALWDEARLAAAERVEASLADIDFVRVVFGDPHGLARSKTLTATTFRSVLRNGMNFSPGPFLFDTGHAVAVDFLGDHGIGVDEIAGAGNFILVPDPLTFQELPGGEARTAWVIGDEYLRDGTPHPLSSRAVLRRIADRYTAHGLSAVLGLEVEWYLTRRLDTAPGNTGNGFGLQGQAPHVAALNAGYQFNLDAHYDSVAPVTDPLALHLLRLGLPLRSMEHESGPGQVETTFSPMSALDTADAMLLFRTVTKSWCARRGYHASFMAQPLLDAADPSGWHLNQSVTELASGANLFRAEGLSSGLSPQGKAYADGLLSWARELFLLSVPTVNGYRRLAAEHTLAPTRIGWSQEDRTAMLRVVGNGAGAHIENRIGEPCANPYLNIAAQLFAGLEGLTAQAAPAPAPGGPAAGPGSGGAELVPQSLADALHAFRAGRAAQLLGEPLAACLAKLKESELRRYEAWSLQAAPAPGQVTEWEQREYFGAY</sequence>
<protein>
    <submittedName>
        <fullName evidence="6">Glutamine synthetase family protein</fullName>
        <ecNumber evidence="6">6.3.1.-</ecNumber>
    </submittedName>
</protein>
<dbReference type="InterPro" id="IPR036651">
    <property type="entry name" value="Gln_synt_N_sf"/>
</dbReference>
<evidence type="ECO:0000256" key="1">
    <source>
        <dbReference type="ARBA" id="ARBA00009897"/>
    </source>
</evidence>
<reference evidence="6 7" key="1">
    <citation type="submission" date="2023-05" db="EMBL/GenBank/DDBJ databases">
        <title>Draft genome sequence of Streptomyces sp. B-S-A12 isolated from a cave soil in Thailand.</title>
        <authorList>
            <person name="Chamroensaksri N."/>
            <person name="Muangham S."/>
        </authorList>
    </citation>
    <scope>NUCLEOTIDE SEQUENCE [LARGE SCALE GENOMIC DNA]</scope>
    <source>
        <strain evidence="6 7">B-S-A12</strain>
    </source>
</reference>
<evidence type="ECO:0000259" key="5">
    <source>
        <dbReference type="PROSITE" id="PS51987"/>
    </source>
</evidence>
<dbReference type="RefSeq" id="WP_282538437.1">
    <property type="nucleotide sequence ID" value="NZ_JASCIS010000039.1"/>
</dbReference>
<dbReference type="SUPFAM" id="SSF55931">
    <property type="entry name" value="Glutamine synthetase/guanido kinase"/>
    <property type="match status" value="1"/>
</dbReference>
<organism evidence="6 7">
    <name type="scientific">Streptomyces luteolus</name>
    <dbReference type="NCBI Taxonomy" id="3043615"/>
    <lineage>
        <taxon>Bacteria</taxon>
        <taxon>Bacillati</taxon>
        <taxon>Actinomycetota</taxon>
        <taxon>Actinomycetes</taxon>
        <taxon>Kitasatosporales</taxon>
        <taxon>Streptomycetaceae</taxon>
        <taxon>Streptomyces</taxon>
    </lineage>
</organism>
<keyword evidence="2 6" id="KW-0436">Ligase</keyword>
<evidence type="ECO:0000313" key="7">
    <source>
        <dbReference type="Proteomes" id="UP001237105"/>
    </source>
</evidence>
<dbReference type="PANTHER" id="PTHR43785">
    <property type="entry name" value="GAMMA-GLUTAMYLPUTRESCINE SYNTHETASE"/>
    <property type="match status" value="1"/>
</dbReference>
<proteinExistence type="inferred from homology"/>
<feature type="domain" description="GS catalytic" evidence="5">
    <location>
        <begin position="151"/>
        <end position="507"/>
    </location>
</feature>
<evidence type="ECO:0000313" key="6">
    <source>
        <dbReference type="EMBL" id="MDI3422579.1"/>
    </source>
</evidence>
<comment type="caution">
    <text evidence="6">The sequence shown here is derived from an EMBL/GenBank/DDBJ whole genome shotgun (WGS) entry which is preliminary data.</text>
</comment>
<name>A0ABT6T406_9ACTN</name>
<accession>A0ABT6T406</accession>
<dbReference type="InterPro" id="IPR014746">
    <property type="entry name" value="Gln_synth/guanido_kin_cat_dom"/>
</dbReference>
<dbReference type="PANTHER" id="PTHR43785:SF12">
    <property type="entry name" value="TYPE-1 GLUTAMINE SYNTHETASE 2"/>
    <property type="match status" value="1"/>
</dbReference>
<comment type="similarity">
    <text evidence="1 3 4">Belongs to the glutamine synthetase family.</text>
</comment>
<dbReference type="GO" id="GO:0016874">
    <property type="term" value="F:ligase activity"/>
    <property type="evidence" value="ECO:0007669"/>
    <property type="project" value="UniProtKB-KW"/>
</dbReference>
<dbReference type="Gene3D" id="3.30.590.10">
    <property type="entry name" value="Glutamine synthetase/guanido kinase, catalytic domain"/>
    <property type="match status" value="1"/>
</dbReference>
<evidence type="ECO:0000256" key="3">
    <source>
        <dbReference type="PROSITE-ProRule" id="PRU01331"/>
    </source>
</evidence>
<keyword evidence="7" id="KW-1185">Reference proteome</keyword>
<evidence type="ECO:0000256" key="2">
    <source>
        <dbReference type="ARBA" id="ARBA00022598"/>
    </source>
</evidence>
<evidence type="ECO:0000256" key="4">
    <source>
        <dbReference type="RuleBase" id="RU000384"/>
    </source>
</evidence>
<dbReference type="Pfam" id="PF00120">
    <property type="entry name" value="Gln-synt_C"/>
    <property type="match status" value="1"/>
</dbReference>
<dbReference type="SUPFAM" id="SSF54368">
    <property type="entry name" value="Glutamine synthetase, N-terminal domain"/>
    <property type="match status" value="1"/>
</dbReference>
<dbReference type="Proteomes" id="UP001237105">
    <property type="component" value="Unassembled WGS sequence"/>
</dbReference>
<gene>
    <name evidence="6" type="ORF">QIT00_29230</name>
</gene>